<accession>A0A5J4W9C5</accession>
<organism evidence="1 2">
    <name type="scientific">Streblomastix strix</name>
    <dbReference type="NCBI Taxonomy" id="222440"/>
    <lineage>
        <taxon>Eukaryota</taxon>
        <taxon>Metamonada</taxon>
        <taxon>Preaxostyla</taxon>
        <taxon>Oxymonadida</taxon>
        <taxon>Streblomastigidae</taxon>
        <taxon>Streblomastix</taxon>
    </lineage>
</organism>
<comment type="caution">
    <text evidence="1">The sequence shown here is derived from an EMBL/GenBank/DDBJ whole genome shotgun (WGS) entry which is preliminary data.</text>
</comment>
<dbReference type="Proteomes" id="UP000324800">
    <property type="component" value="Unassembled WGS sequence"/>
</dbReference>
<reference evidence="1 2" key="1">
    <citation type="submission" date="2019-03" db="EMBL/GenBank/DDBJ databases">
        <title>Single cell metagenomics reveals metabolic interactions within the superorganism composed of flagellate Streblomastix strix and complex community of Bacteroidetes bacteria on its surface.</title>
        <authorList>
            <person name="Treitli S.C."/>
            <person name="Kolisko M."/>
            <person name="Husnik F."/>
            <person name="Keeling P."/>
            <person name="Hampl V."/>
        </authorList>
    </citation>
    <scope>NUCLEOTIDE SEQUENCE [LARGE SCALE GENOMIC DNA]</scope>
    <source>
        <strain evidence="1">ST1C</strain>
    </source>
</reference>
<proteinExistence type="predicted"/>
<sequence length="135" mass="16212">MYKQYLRTVVGTMQERTNTDTHEKIVAIFSIMHFVFRYPLACADIPSLRQHIKRREIYYVDCKVNLCFWKANSFIMLPNSKDKRWKDSSRIVEANSAVQEFEIKRLDHLEVFEIKHSRKIDNCQSIVFKHSIEIR</sequence>
<gene>
    <name evidence="1" type="ORF">EZS28_013208</name>
</gene>
<name>A0A5J4W9C5_9EUKA</name>
<protein>
    <submittedName>
        <fullName evidence="1">Uncharacterized protein</fullName>
    </submittedName>
</protein>
<dbReference type="AlphaFoldDB" id="A0A5J4W9C5"/>
<evidence type="ECO:0000313" key="1">
    <source>
        <dbReference type="EMBL" id="KAA6391266.1"/>
    </source>
</evidence>
<dbReference type="EMBL" id="SNRW01002937">
    <property type="protein sequence ID" value="KAA6391266.1"/>
    <property type="molecule type" value="Genomic_DNA"/>
</dbReference>
<evidence type="ECO:0000313" key="2">
    <source>
        <dbReference type="Proteomes" id="UP000324800"/>
    </source>
</evidence>